<dbReference type="EMBL" id="JXAK01000029">
    <property type="protein sequence ID" value="KIL39894.1"/>
    <property type="molecule type" value="Genomic_DNA"/>
</dbReference>
<dbReference type="Pfam" id="PF04542">
    <property type="entry name" value="Sigma70_r2"/>
    <property type="match status" value="1"/>
</dbReference>
<evidence type="ECO:0000313" key="4">
    <source>
        <dbReference type="Proteomes" id="UP000031967"/>
    </source>
</evidence>
<name>A0ABR5AFR7_9BACL</name>
<feature type="domain" description="DUF6596" evidence="2">
    <location>
        <begin position="179"/>
        <end position="280"/>
    </location>
</feature>
<evidence type="ECO:0000259" key="1">
    <source>
        <dbReference type="Pfam" id="PF04542"/>
    </source>
</evidence>
<evidence type="ECO:0000259" key="2">
    <source>
        <dbReference type="Pfam" id="PF20239"/>
    </source>
</evidence>
<dbReference type="InterPro" id="IPR013324">
    <property type="entry name" value="RNA_pol_sigma_r3/r4-like"/>
</dbReference>
<dbReference type="SUPFAM" id="SSF88946">
    <property type="entry name" value="Sigma2 domain of RNA polymerase sigma factors"/>
    <property type="match status" value="1"/>
</dbReference>
<dbReference type="InterPro" id="IPR007627">
    <property type="entry name" value="RNA_pol_sigma70_r2"/>
</dbReference>
<dbReference type="Gene3D" id="1.10.1740.10">
    <property type="match status" value="1"/>
</dbReference>
<dbReference type="RefSeq" id="WP_041048690.1">
    <property type="nucleotide sequence ID" value="NZ_JXAK01000029.1"/>
</dbReference>
<dbReference type="InterPro" id="IPR013325">
    <property type="entry name" value="RNA_pol_sigma_r2"/>
</dbReference>
<keyword evidence="4" id="KW-1185">Reference proteome</keyword>
<dbReference type="Proteomes" id="UP000031967">
    <property type="component" value="Unassembled WGS sequence"/>
</dbReference>
<evidence type="ECO:0000313" key="3">
    <source>
        <dbReference type="EMBL" id="KIL39894.1"/>
    </source>
</evidence>
<sequence length="410" mass="45518">MNAHNAVERTARDCYGRLVAYLAVSWRDLAAAEDALADAFVAALETWPRAGVPDKPEAWLLTAARRRLVDGARRARVHDHAVRSLSVMADEADRFADFDAAFPDERLKMLFLCAHPEIDPSVRTPLMLQTVLGLDAARIASAFVVKPSAMGQRLTRAKAKIRDARLKFELPGTNELPQRLDAVLEAIYAAYGSGWDDVDGVDPRRKGLAEEAIYLGKLLARLMPAEPEVQGLLALMLHCEARRDARRDEKGSYVPLSEQNISLWLRPMMEEAERCLQSAAQAGRIGRFQLEAAIQSVHAQRAWTGRTEWEEIALLYEGLVRFAPTIGALVGRAAAVAEVRGADAGWSLLEAIPNEAVKSYQPYWALAAHLFKRMRKYEEAGDAYSRAIGLSAELSVREFLMRQAGEINRT</sequence>
<reference evidence="3 4" key="1">
    <citation type="submission" date="2014-12" db="EMBL/GenBank/DDBJ databases">
        <title>Draft genome sequence of Paenibacillus kamchatkensis strain B-2647.</title>
        <authorList>
            <person name="Karlyshev A.V."/>
            <person name="Kudryashova E.B."/>
        </authorList>
    </citation>
    <scope>NUCLEOTIDE SEQUENCE [LARGE SCALE GENOMIC DNA]</scope>
    <source>
        <strain evidence="3 4">VKM B-2647</strain>
    </source>
</reference>
<dbReference type="InterPro" id="IPR046531">
    <property type="entry name" value="DUF6596"/>
</dbReference>
<gene>
    <name evidence="3" type="ORF">SD70_16810</name>
</gene>
<protein>
    <submittedName>
        <fullName evidence="3">RNA polymerase sigma70 factor</fullName>
    </submittedName>
</protein>
<organism evidence="3 4">
    <name type="scientific">Gordoniibacillus kamchatkensis</name>
    <dbReference type="NCBI Taxonomy" id="1590651"/>
    <lineage>
        <taxon>Bacteria</taxon>
        <taxon>Bacillati</taxon>
        <taxon>Bacillota</taxon>
        <taxon>Bacilli</taxon>
        <taxon>Bacillales</taxon>
        <taxon>Paenibacillaceae</taxon>
        <taxon>Gordoniibacillus</taxon>
    </lineage>
</organism>
<feature type="domain" description="RNA polymerase sigma-70 region 2" evidence="1">
    <location>
        <begin position="14"/>
        <end position="76"/>
    </location>
</feature>
<proteinExistence type="predicted"/>
<dbReference type="PANTHER" id="PTHR47756:SF2">
    <property type="entry name" value="BLL6612 PROTEIN"/>
    <property type="match status" value="1"/>
</dbReference>
<accession>A0ABR5AFR7</accession>
<comment type="caution">
    <text evidence="3">The sequence shown here is derived from an EMBL/GenBank/DDBJ whole genome shotgun (WGS) entry which is preliminary data.</text>
</comment>
<dbReference type="Pfam" id="PF20239">
    <property type="entry name" value="DUF6596"/>
    <property type="match status" value="1"/>
</dbReference>
<dbReference type="PANTHER" id="PTHR47756">
    <property type="entry name" value="BLL6612 PROTEIN-RELATED"/>
    <property type="match status" value="1"/>
</dbReference>
<dbReference type="SUPFAM" id="SSF88659">
    <property type="entry name" value="Sigma3 and sigma4 domains of RNA polymerase sigma factors"/>
    <property type="match status" value="1"/>
</dbReference>